<gene>
    <name evidence="1" type="ORF">H4R21_001692</name>
</gene>
<comment type="caution">
    <text evidence="1">The sequence shown here is derived from an EMBL/GenBank/DDBJ whole genome shotgun (WGS) entry which is preliminary data.</text>
</comment>
<evidence type="ECO:0000313" key="2">
    <source>
        <dbReference type="Proteomes" id="UP001140087"/>
    </source>
</evidence>
<organism evidence="1 2">
    <name type="scientific">Coemansia helicoidea</name>
    <dbReference type="NCBI Taxonomy" id="1286919"/>
    <lineage>
        <taxon>Eukaryota</taxon>
        <taxon>Fungi</taxon>
        <taxon>Fungi incertae sedis</taxon>
        <taxon>Zoopagomycota</taxon>
        <taxon>Kickxellomycotina</taxon>
        <taxon>Kickxellomycetes</taxon>
        <taxon>Kickxellales</taxon>
        <taxon>Kickxellaceae</taxon>
        <taxon>Coemansia</taxon>
    </lineage>
</organism>
<evidence type="ECO:0000313" key="1">
    <source>
        <dbReference type="EMBL" id="KAJ2804307.1"/>
    </source>
</evidence>
<proteinExistence type="predicted"/>
<dbReference type="EMBL" id="JANBUN010000369">
    <property type="protein sequence ID" value="KAJ2804307.1"/>
    <property type="molecule type" value="Genomic_DNA"/>
</dbReference>
<accession>A0ACC1LBR7</accession>
<keyword evidence="2" id="KW-1185">Reference proteome</keyword>
<sequence>MISHQSRSRSDESNLFSVEERLRPSSATRLAHRPSLPLPPAALRPGTVGQPQGVELAILDDADDPVRLGEVCVRDANVMHGYVGNLGANSKAFTAGARWFRTGDQGYVDDDGYLFLAGRIKELINRGGEKIPLLELVSVLLQCPGVAEAVSYAVRDGIYSQEVHAAVIPQSGAALTEDDVKRFMADSVAAFKVPKRVYVAPDFPAPPLARSSATSSPSTLLGPSDLAFVSSRCRTGVAGSRAQDHRRDDHEGRRKRSSPTSPPCLTNKLSTVLARTESPTALPGH</sequence>
<protein>
    <submittedName>
        <fullName evidence="1">Uncharacterized protein</fullName>
    </submittedName>
</protein>
<dbReference type="Proteomes" id="UP001140087">
    <property type="component" value="Unassembled WGS sequence"/>
</dbReference>
<name>A0ACC1LBR7_9FUNG</name>
<reference evidence="1" key="1">
    <citation type="submission" date="2022-07" db="EMBL/GenBank/DDBJ databases">
        <title>Phylogenomic reconstructions and comparative analyses of Kickxellomycotina fungi.</title>
        <authorList>
            <person name="Reynolds N.K."/>
            <person name="Stajich J.E."/>
            <person name="Barry K."/>
            <person name="Grigoriev I.V."/>
            <person name="Crous P."/>
            <person name="Smith M.E."/>
        </authorList>
    </citation>
    <scope>NUCLEOTIDE SEQUENCE</scope>
    <source>
        <strain evidence="1">BCRC 34780</strain>
    </source>
</reference>